<accession>D5VR04</accession>
<evidence type="ECO:0000313" key="1">
    <source>
        <dbReference type="EMBL" id="ADG13007.1"/>
    </source>
</evidence>
<dbReference type="EMBL" id="CP002009">
    <property type="protein sequence ID" value="ADG13007.1"/>
    <property type="molecule type" value="Genomic_DNA"/>
</dbReference>
<reference evidence="1" key="1">
    <citation type="submission" date="2010-04" db="EMBL/GenBank/DDBJ databases">
        <title>Complete sequence of Methanocaldococcus infernus ME.</title>
        <authorList>
            <consortium name="US DOE Joint Genome Institute"/>
            <person name="Lucas S."/>
            <person name="Copeland A."/>
            <person name="Lapidus A."/>
            <person name="Cheng J.-F."/>
            <person name="Bruce D."/>
            <person name="Goodwin L."/>
            <person name="Pitluck S."/>
            <person name="Munk A.C."/>
            <person name="Detter J.C."/>
            <person name="Han C."/>
            <person name="Tapia R."/>
            <person name="Land M."/>
            <person name="Hauser L."/>
            <person name="Kyrpides N."/>
            <person name="Mikhailova N."/>
            <person name="Sieprawska-Lupa M."/>
            <person name="Whitman W.B."/>
            <person name="Woyke T."/>
        </authorList>
    </citation>
    <scope>NUCLEOTIDE SEQUENCE [LARGE SCALE GENOMIC DNA]</scope>
    <source>
        <strain evidence="1">ME</strain>
    </source>
</reference>
<dbReference type="Proteomes" id="UP000002061">
    <property type="component" value="Chromosome"/>
</dbReference>
<gene>
    <name evidence="1" type="ordered locus">Metin_0337</name>
</gene>
<proteinExistence type="predicted"/>
<dbReference type="PIRSF" id="PIRSF004962">
    <property type="entry name" value="UCP004962"/>
    <property type="match status" value="1"/>
</dbReference>
<dbReference type="Pfam" id="PF09897">
    <property type="entry name" value="DUF2124"/>
    <property type="match status" value="1"/>
</dbReference>
<dbReference type="KEGG" id="mif:Metin_0337"/>
<organism evidence="1 2">
    <name type="scientific">Methanocaldococcus infernus (strain DSM 11812 / JCM 15783 / ME)</name>
    <dbReference type="NCBI Taxonomy" id="573063"/>
    <lineage>
        <taxon>Archaea</taxon>
        <taxon>Methanobacteriati</taxon>
        <taxon>Methanobacteriota</taxon>
        <taxon>Methanomada group</taxon>
        <taxon>Methanococci</taxon>
        <taxon>Methanococcales</taxon>
        <taxon>Methanocaldococcaceae</taxon>
        <taxon>Methanocaldococcus</taxon>
    </lineage>
</organism>
<dbReference type="Gene3D" id="3.40.50.2300">
    <property type="match status" value="1"/>
</dbReference>
<evidence type="ECO:0000313" key="2">
    <source>
        <dbReference type="Proteomes" id="UP000002061"/>
    </source>
</evidence>
<protein>
    <recommendedName>
        <fullName evidence="3">DUF2124 domain-containing protein</fullName>
    </recommendedName>
</protein>
<dbReference type="AlphaFoldDB" id="D5VR04"/>
<keyword evidence="2" id="KW-1185">Reference proteome</keyword>
<dbReference type="InterPro" id="IPR009183">
    <property type="entry name" value="UCP004962"/>
</dbReference>
<name>D5VR04_METIM</name>
<dbReference type="eggNOG" id="arCOG04847">
    <property type="taxonomic scope" value="Archaea"/>
</dbReference>
<dbReference type="HOGENOM" id="CLU_1682726_0_0_2"/>
<evidence type="ECO:0008006" key="3">
    <source>
        <dbReference type="Google" id="ProtNLM"/>
    </source>
</evidence>
<dbReference type="STRING" id="573063.Metin_0337"/>
<sequence>MKAMSLSQLLREFREVISTNNINTVAFAGIPGFCQPFAELFGFVIRDKELYFIPYTNYKDSKKLILKENIGLQMEDFGELDKVDCLVIFGGLAMKKFNISEDNVQALINSLSPKLTLGICFMSMFKKANWKIKFDYLFDIYISYEVER</sequence>